<dbReference type="InterPro" id="IPR005024">
    <property type="entry name" value="Snf7_fam"/>
</dbReference>
<dbReference type="PANTHER" id="PTHR10476">
    <property type="entry name" value="CHARGED MULTIVESICULAR BODY PROTEIN"/>
    <property type="match status" value="1"/>
</dbReference>
<reference evidence="2" key="1">
    <citation type="submission" date="2021-11" db="EMBL/GenBank/DDBJ databases">
        <authorList>
            <consortium name="Genoscope - CEA"/>
            <person name="William W."/>
        </authorList>
    </citation>
    <scope>NUCLEOTIDE SEQUENCE</scope>
</reference>
<gene>
    <name evidence="2" type="ORF">PECAL_1P34960</name>
</gene>
<evidence type="ECO:0000256" key="1">
    <source>
        <dbReference type="SAM" id="MobiDB-lite"/>
    </source>
</evidence>
<evidence type="ECO:0008006" key="4">
    <source>
        <dbReference type="Google" id="ProtNLM"/>
    </source>
</evidence>
<dbReference type="EMBL" id="CAKKNE010000001">
    <property type="protein sequence ID" value="CAH0366980.1"/>
    <property type="molecule type" value="Genomic_DNA"/>
</dbReference>
<proteinExistence type="predicted"/>
<dbReference type="OrthoDB" id="2329734at2759"/>
<dbReference type="GO" id="GO:0007034">
    <property type="term" value="P:vacuolar transport"/>
    <property type="evidence" value="ECO:0007669"/>
    <property type="project" value="InterPro"/>
</dbReference>
<evidence type="ECO:0000313" key="2">
    <source>
        <dbReference type="EMBL" id="CAH0366980.1"/>
    </source>
</evidence>
<feature type="compositionally biased region" description="Basic and acidic residues" evidence="1">
    <location>
        <begin position="11"/>
        <end position="22"/>
    </location>
</feature>
<dbReference type="Gene3D" id="6.10.140.1230">
    <property type="match status" value="1"/>
</dbReference>
<evidence type="ECO:0000313" key="3">
    <source>
        <dbReference type="Proteomes" id="UP000789595"/>
    </source>
</evidence>
<comment type="caution">
    <text evidence="2">The sequence shown here is derived from an EMBL/GenBank/DDBJ whole genome shotgun (WGS) entry which is preliminary data.</text>
</comment>
<organism evidence="2 3">
    <name type="scientific">Pelagomonas calceolata</name>
    <dbReference type="NCBI Taxonomy" id="35677"/>
    <lineage>
        <taxon>Eukaryota</taxon>
        <taxon>Sar</taxon>
        <taxon>Stramenopiles</taxon>
        <taxon>Ochrophyta</taxon>
        <taxon>Pelagophyceae</taxon>
        <taxon>Pelagomonadales</taxon>
        <taxon>Pelagomonadaceae</taxon>
        <taxon>Pelagomonas</taxon>
    </lineage>
</organism>
<feature type="region of interest" description="Disordered" evidence="1">
    <location>
        <begin position="179"/>
        <end position="205"/>
    </location>
</feature>
<dbReference type="Pfam" id="PF03357">
    <property type="entry name" value="Snf7"/>
    <property type="match status" value="1"/>
</dbReference>
<keyword evidence="3" id="KW-1185">Reference proteome</keyword>
<dbReference type="AlphaFoldDB" id="A0A8J2S9J1"/>
<accession>A0A8J2S9J1</accession>
<name>A0A8J2S9J1_9STRA</name>
<sequence>MRFLERLGLQKAKDPQEEMKKWRRELRKEQRAMDREISKLEQMERKSRDECRKYGKEGRQDACKIVAREIVRTRAARNRMLMAKAQINSVNMQLQTQAAMVRAAGCMKKSTEVMRCMNKLVKLPELQKTMMEMQREMERSGLIEEVVGDALDELDGDDVEEETELQVNKVVEELAGDLFKGQTDAPETLPEQQAVEPAEADDDLDTMKARLQAL</sequence>
<protein>
    <recommendedName>
        <fullName evidence="4">Charged multivesicular body protein 3</fullName>
    </recommendedName>
</protein>
<feature type="region of interest" description="Disordered" evidence="1">
    <location>
        <begin position="1"/>
        <end position="22"/>
    </location>
</feature>
<dbReference type="Proteomes" id="UP000789595">
    <property type="component" value="Unassembled WGS sequence"/>
</dbReference>